<dbReference type="InterPro" id="IPR000089">
    <property type="entry name" value="Biotin_lipoyl"/>
</dbReference>
<organism evidence="3 4">
    <name type="scientific">Bacteroides graminisolvens DSM 19988 = JCM 15093</name>
    <dbReference type="NCBI Taxonomy" id="1121097"/>
    <lineage>
        <taxon>Bacteria</taxon>
        <taxon>Pseudomonadati</taxon>
        <taxon>Bacteroidota</taxon>
        <taxon>Bacteroidia</taxon>
        <taxon>Bacteroidales</taxon>
        <taxon>Bacteroidaceae</taxon>
        <taxon>Bacteroides</taxon>
    </lineage>
</organism>
<dbReference type="InterPro" id="IPR011053">
    <property type="entry name" value="Single_hybrid_motif"/>
</dbReference>
<feature type="domain" description="Lipoyl-binding" evidence="2">
    <location>
        <begin position="90"/>
        <end position="166"/>
    </location>
</feature>
<dbReference type="RefSeq" id="WP_024996589.1">
    <property type="nucleotide sequence ID" value="NZ_ATZI01000006.1"/>
</dbReference>
<dbReference type="FunFam" id="2.40.50.100:FF:000003">
    <property type="entry name" value="Acetyl-CoA carboxylase biotin carboxyl carrier protein"/>
    <property type="match status" value="1"/>
</dbReference>
<keyword evidence="4" id="KW-1185">Reference proteome</keyword>
<dbReference type="PANTHER" id="PTHR45266:SF3">
    <property type="entry name" value="OXALOACETATE DECARBOXYLASE ALPHA CHAIN"/>
    <property type="match status" value="1"/>
</dbReference>
<dbReference type="STRING" id="1121097.GCA_000428125_01859"/>
<dbReference type="PANTHER" id="PTHR45266">
    <property type="entry name" value="OXALOACETATE DECARBOXYLASE ALPHA CHAIN"/>
    <property type="match status" value="1"/>
</dbReference>
<dbReference type="Gene3D" id="2.40.50.100">
    <property type="match status" value="1"/>
</dbReference>
<evidence type="ECO:0000259" key="2">
    <source>
        <dbReference type="PROSITE" id="PS50968"/>
    </source>
</evidence>
<dbReference type="SUPFAM" id="SSF51230">
    <property type="entry name" value="Single hybrid motif"/>
    <property type="match status" value="1"/>
</dbReference>
<dbReference type="Pfam" id="PF00364">
    <property type="entry name" value="Biotin_lipoyl"/>
    <property type="match status" value="1"/>
</dbReference>
<gene>
    <name evidence="3" type="ORF">JCM15093_1952</name>
</gene>
<comment type="caution">
    <text evidence="3">The sequence shown here is derived from an EMBL/GenBank/DDBJ whole genome shotgun (WGS) entry which is preliminary data.</text>
</comment>
<proteinExistence type="predicted"/>
<dbReference type="Proteomes" id="UP000027601">
    <property type="component" value="Unassembled WGS sequence"/>
</dbReference>
<dbReference type="AlphaFoldDB" id="A0A069D348"/>
<protein>
    <submittedName>
        <fullName evidence="3">Biotin carboxyl carrier protein of acetyl-CoA carboxylase</fullName>
    </submittedName>
</protein>
<dbReference type="eggNOG" id="COG4770">
    <property type="taxonomic scope" value="Bacteria"/>
</dbReference>
<dbReference type="EMBL" id="BAJS01000010">
    <property type="protein sequence ID" value="GAK36760.1"/>
    <property type="molecule type" value="Genomic_DNA"/>
</dbReference>
<evidence type="ECO:0000313" key="4">
    <source>
        <dbReference type="Proteomes" id="UP000027601"/>
    </source>
</evidence>
<sequence length="170" mass="18730">MEIHIGNRIADIQLISKDGNNVVLSIDGKEFEIDVVMAENGSCSILHDGKSFNAQLIRQEDGKTYQVDTHMSSFKVNIVDSQAKYLQMRKKTSETPEDKIASPMAGKVISIPVTKGQEVKAGDVLIIVEAMKMQNSYKASSNGTVKEILVQEGDTINSNQVLITLDLFKE</sequence>
<keyword evidence="1" id="KW-0092">Biotin</keyword>
<dbReference type="CDD" id="cd06850">
    <property type="entry name" value="biotinyl_domain"/>
    <property type="match status" value="1"/>
</dbReference>
<reference evidence="3 4" key="1">
    <citation type="journal article" date="2015" name="Microbes Environ.">
        <title>Distribution and evolution of nitrogen fixation genes in the phylum bacteroidetes.</title>
        <authorList>
            <person name="Inoue J."/>
            <person name="Oshima K."/>
            <person name="Suda W."/>
            <person name="Sakamoto M."/>
            <person name="Iino T."/>
            <person name="Noda S."/>
            <person name="Hongoh Y."/>
            <person name="Hattori M."/>
            <person name="Ohkuma M."/>
        </authorList>
    </citation>
    <scope>NUCLEOTIDE SEQUENCE [LARGE SCALE GENOMIC DNA]</scope>
    <source>
        <strain evidence="3 4">JCM 15093</strain>
    </source>
</reference>
<evidence type="ECO:0000256" key="1">
    <source>
        <dbReference type="ARBA" id="ARBA00023267"/>
    </source>
</evidence>
<evidence type="ECO:0000313" key="3">
    <source>
        <dbReference type="EMBL" id="GAK36760.1"/>
    </source>
</evidence>
<dbReference type="PROSITE" id="PS50968">
    <property type="entry name" value="BIOTINYL_LIPOYL"/>
    <property type="match status" value="1"/>
</dbReference>
<dbReference type="InterPro" id="IPR050709">
    <property type="entry name" value="Biotin_Carboxyl_Carrier/Decarb"/>
</dbReference>
<name>A0A069D348_9BACE</name>
<accession>A0A069D348</accession>
<dbReference type="OrthoDB" id="9812676at2"/>